<dbReference type="GO" id="GO:0005737">
    <property type="term" value="C:cytoplasm"/>
    <property type="evidence" value="ECO:0007669"/>
    <property type="project" value="TreeGrafter"/>
</dbReference>
<dbReference type="Proteomes" id="UP000691718">
    <property type="component" value="Unassembled WGS sequence"/>
</dbReference>
<organism evidence="1 2">
    <name type="scientific">Parnassius apollo</name>
    <name type="common">Apollo butterfly</name>
    <name type="synonym">Papilio apollo</name>
    <dbReference type="NCBI Taxonomy" id="110799"/>
    <lineage>
        <taxon>Eukaryota</taxon>
        <taxon>Metazoa</taxon>
        <taxon>Ecdysozoa</taxon>
        <taxon>Arthropoda</taxon>
        <taxon>Hexapoda</taxon>
        <taxon>Insecta</taxon>
        <taxon>Pterygota</taxon>
        <taxon>Neoptera</taxon>
        <taxon>Endopterygota</taxon>
        <taxon>Lepidoptera</taxon>
        <taxon>Glossata</taxon>
        <taxon>Ditrysia</taxon>
        <taxon>Papilionoidea</taxon>
        <taxon>Papilionidae</taxon>
        <taxon>Parnassiinae</taxon>
        <taxon>Parnassini</taxon>
        <taxon>Parnassius</taxon>
        <taxon>Parnassius</taxon>
    </lineage>
</organism>
<comment type="caution">
    <text evidence="1">The sequence shown here is derived from an EMBL/GenBank/DDBJ whole genome shotgun (WGS) entry which is preliminary data.</text>
</comment>
<name>A0A8S3X7T6_PARAO</name>
<dbReference type="PROSITE" id="PS50143">
    <property type="entry name" value="BIR_REPEAT_2"/>
    <property type="match status" value="1"/>
</dbReference>
<proteinExistence type="predicted"/>
<dbReference type="InterPro" id="IPR050784">
    <property type="entry name" value="IAP"/>
</dbReference>
<dbReference type="Pfam" id="PF00653">
    <property type="entry name" value="BIR"/>
    <property type="match status" value="1"/>
</dbReference>
<evidence type="ECO:0000313" key="1">
    <source>
        <dbReference type="EMBL" id="CAG5003136.1"/>
    </source>
</evidence>
<dbReference type="PROSITE" id="PS01282">
    <property type="entry name" value="BIR_REPEAT_1"/>
    <property type="match status" value="1"/>
</dbReference>
<dbReference type="PANTHER" id="PTHR10044:SF174">
    <property type="entry name" value="DEATH-ASSOCIATED INHIBITOR OF APOPTOSIS 1"/>
    <property type="match status" value="1"/>
</dbReference>
<dbReference type="EMBL" id="CAJQZP010000963">
    <property type="protein sequence ID" value="CAG5003136.1"/>
    <property type="molecule type" value="Genomic_DNA"/>
</dbReference>
<dbReference type="GO" id="GO:0090263">
    <property type="term" value="P:positive regulation of canonical Wnt signaling pathway"/>
    <property type="evidence" value="ECO:0007669"/>
    <property type="project" value="TreeGrafter"/>
</dbReference>
<keyword evidence="2" id="KW-1185">Reference proteome</keyword>
<protein>
    <submittedName>
        <fullName evidence="1">(apollo) hypothetical protein</fullName>
    </submittedName>
</protein>
<gene>
    <name evidence="1" type="ORF">PAPOLLO_LOCUS14175</name>
</gene>
<dbReference type="GO" id="GO:0051726">
    <property type="term" value="P:regulation of cell cycle"/>
    <property type="evidence" value="ECO:0007669"/>
    <property type="project" value="TreeGrafter"/>
</dbReference>
<dbReference type="AlphaFoldDB" id="A0A8S3X7T6"/>
<dbReference type="PANTHER" id="PTHR10044">
    <property type="entry name" value="INHIBITOR OF APOPTOSIS"/>
    <property type="match status" value="1"/>
</dbReference>
<dbReference type="CDD" id="cd00022">
    <property type="entry name" value="BIR"/>
    <property type="match status" value="1"/>
</dbReference>
<dbReference type="GO" id="GO:0031398">
    <property type="term" value="P:positive regulation of protein ubiquitination"/>
    <property type="evidence" value="ECO:0007669"/>
    <property type="project" value="TreeGrafter"/>
</dbReference>
<dbReference type="OrthoDB" id="8196455at2759"/>
<dbReference type="GO" id="GO:0005634">
    <property type="term" value="C:nucleus"/>
    <property type="evidence" value="ECO:0007669"/>
    <property type="project" value="TreeGrafter"/>
</dbReference>
<dbReference type="GO" id="GO:0061630">
    <property type="term" value="F:ubiquitin protein ligase activity"/>
    <property type="evidence" value="ECO:0007669"/>
    <property type="project" value="TreeGrafter"/>
</dbReference>
<dbReference type="InterPro" id="IPR001370">
    <property type="entry name" value="BIR_rpt"/>
</dbReference>
<accession>A0A8S3X7T6</accession>
<dbReference type="SMART" id="SM00238">
    <property type="entry name" value="BIR"/>
    <property type="match status" value="1"/>
</dbReference>
<evidence type="ECO:0000313" key="2">
    <source>
        <dbReference type="Proteomes" id="UP000691718"/>
    </source>
</evidence>
<sequence>MELVYGRLTAVDLSILRLCYFNASKAMDKSLSFDENTYKQYYYSPLSPQEESDDIVINNNTCDGGKRKSQSIDHFFEAESKIKKRKLLSSTVARAARDGVSYISTNSDDGDQATHLIKIEMKTRAEERDECGIRVQNTSLKNKTTTLSGDENENMQYSRAEYPFFSSKSSRLLSFENWPLVMRQKPEDLAEAGFFYTGHADRTKCFHCGGGLKDWEDDDDPWQQHVQWFSQCAYVKFKLEQSFVLD</sequence>
<reference evidence="1" key="1">
    <citation type="submission" date="2021-04" db="EMBL/GenBank/DDBJ databases">
        <authorList>
            <person name="Tunstrom K."/>
        </authorList>
    </citation>
    <scope>NUCLEOTIDE SEQUENCE</scope>
</reference>
<dbReference type="GO" id="GO:0043027">
    <property type="term" value="F:cysteine-type endopeptidase inhibitor activity involved in apoptotic process"/>
    <property type="evidence" value="ECO:0007669"/>
    <property type="project" value="TreeGrafter"/>
</dbReference>
<dbReference type="GO" id="GO:0043066">
    <property type="term" value="P:negative regulation of apoptotic process"/>
    <property type="evidence" value="ECO:0007669"/>
    <property type="project" value="TreeGrafter"/>
</dbReference>